<evidence type="ECO:0000313" key="8">
    <source>
        <dbReference type="Proteomes" id="UP000245207"/>
    </source>
</evidence>
<evidence type="ECO:0000256" key="5">
    <source>
        <dbReference type="ARBA" id="ARBA00023242"/>
    </source>
</evidence>
<dbReference type="InterPro" id="IPR000690">
    <property type="entry name" value="Matrin/U1-C_Znf_C2H2"/>
</dbReference>
<dbReference type="GO" id="GO:0000398">
    <property type="term" value="P:mRNA splicing, via spliceosome"/>
    <property type="evidence" value="ECO:0007669"/>
    <property type="project" value="InterPro"/>
</dbReference>
<dbReference type="InterPro" id="IPR040023">
    <property type="entry name" value="WBP4"/>
</dbReference>
<comment type="caution">
    <text evidence="7">The sequence shown here is derived from an EMBL/GenBank/DDBJ whole genome shotgun (WGS) entry which is preliminary data.</text>
</comment>
<dbReference type="AlphaFoldDB" id="A0A2U1KUQ8"/>
<accession>A0A2U1KUQ8</accession>
<evidence type="ECO:0000256" key="1">
    <source>
        <dbReference type="ARBA" id="ARBA00004123"/>
    </source>
</evidence>
<dbReference type="InterPro" id="IPR013085">
    <property type="entry name" value="U1-CZ_Znf_C2H2"/>
</dbReference>
<organism evidence="7 8">
    <name type="scientific">Artemisia annua</name>
    <name type="common">Sweet wormwood</name>
    <dbReference type="NCBI Taxonomy" id="35608"/>
    <lineage>
        <taxon>Eukaryota</taxon>
        <taxon>Viridiplantae</taxon>
        <taxon>Streptophyta</taxon>
        <taxon>Embryophyta</taxon>
        <taxon>Tracheophyta</taxon>
        <taxon>Spermatophyta</taxon>
        <taxon>Magnoliopsida</taxon>
        <taxon>eudicotyledons</taxon>
        <taxon>Gunneridae</taxon>
        <taxon>Pentapetalae</taxon>
        <taxon>asterids</taxon>
        <taxon>campanulids</taxon>
        <taxon>Asterales</taxon>
        <taxon>Asteraceae</taxon>
        <taxon>Asteroideae</taxon>
        <taxon>Anthemideae</taxon>
        <taxon>Artemisiinae</taxon>
        <taxon>Artemisia</taxon>
    </lineage>
</organism>
<keyword evidence="4" id="KW-0862">Zinc</keyword>
<feature type="domain" description="Matrin-type" evidence="6">
    <location>
        <begin position="11"/>
        <end position="42"/>
    </location>
</feature>
<evidence type="ECO:0000256" key="4">
    <source>
        <dbReference type="ARBA" id="ARBA00022833"/>
    </source>
</evidence>
<dbReference type="SUPFAM" id="SSF57667">
    <property type="entry name" value="beta-beta-alpha zinc fingers"/>
    <property type="match status" value="1"/>
</dbReference>
<dbReference type="Gene3D" id="3.30.160.60">
    <property type="entry name" value="Classic Zinc Finger"/>
    <property type="match status" value="1"/>
</dbReference>
<dbReference type="InterPro" id="IPR003604">
    <property type="entry name" value="Matrin/U1-like-C_Znf_C2H2"/>
</dbReference>
<evidence type="ECO:0000259" key="6">
    <source>
        <dbReference type="PROSITE" id="PS50171"/>
    </source>
</evidence>
<evidence type="ECO:0000256" key="3">
    <source>
        <dbReference type="ARBA" id="ARBA00022771"/>
    </source>
</evidence>
<name>A0A2U1KUQ8_ARTAN</name>
<dbReference type="EMBL" id="PKPP01013775">
    <property type="protein sequence ID" value="PWA40467.1"/>
    <property type="molecule type" value="Genomic_DNA"/>
</dbReference>
<dbReference type="OrthoDB" id="191651at2759"/>
<dbReference type="GO" id="GO:0071011">
    <property type="term" value="C:precatalytic spliceosome"/>
    <property type="evidence" value="ECO:0007669"/>
    <property type="project" value="TreeGrafter"/>
</dbReference>
<dbReference type="GO" id="GO:0008270">
    <property type="term" value="F:zinc ion binding"/>
    <property type="evidence" value="ECO:0007669"/>
    <property type="project" value="UniProtKB-KW"/>
</dbReference>
<dbReference type="PROSITE" id="PS50171">
    <property type="entry name" value="ZF_MATRIN"/>
    <property type="match status" value="1"/>
</dbReference>
<gene>
    <name evidence="7" type="ORF">CTI12_AA562400</name>
</gene>
<dbReference type="InterPro" id="IPR036236">
    <property type="entry name" value="Znf_C2H2_sf"/>
</dbReference>
<protein>
    <recommendedName>
        <fullName evidence="6">Matrin-type domain-containing protein</fullName>
    </recommendedName>
</protein>
<reference evidence="7 8" key="1">
    <citation type="journal article" date="2018" name="Mol. Plant">
        <title>The genome of Artemisia annua provides insight into the evolution of Asteraceae family and artemisinin biosynthesis.</title>
        <authorList>
            <person name="Shen Q."/>
            <person name="Zhang L."/>
            <person name="Liao Z."/>
            <person name="Wang S."/>
            <person name="Yan T."/>
            <person name="Shi P."/>
            <person name="Liu M."/>
            <person name="Fu X."/>
            <person name="Pan Q."/>
            <person name="Wang Y."/>
            <person name="Lv Z."/>
            <person name="Lu X."/>
            <person name="Zhang F."/>
            <person name="Jiang W."/>
            <person name="Ma Y."/>
            <person name="Chen M."/>
            <person name="Hao X."/>
            <person name="Li L."/>
            <person name="Tang Y."/>
            <person name="Lv G."/>
            <person name="Zhou Y."/>
            <person name="Sun X."/>
            <person name="Brodelius P.E."/>
            <person name="Rose J.K.C."/>
            <person name="Tang K."/>
        </authorList>
    </citation>
    <scope>NUCLEOTIDE SEQUENCE [LARGE SCALE GENOMIC DNA]</scope>
    <source>
        <strain evidence="8">cv. Huhao1</strain>
        <tissue evidence="7">Leaf</tissue>
    </source>
</reference>
<dbReference type="PANTHER" id="PTHR13173">
    <property type="entry name" value="WW DOMAIN BINDING PROTEIN 4"/>
    <property type="match status" value="1"/>
</dbReference>
<proteinExistence type="predicted"/>
<evidence type="ECO:0000313" key="7">
    <source>
        <dbReference type="EMBL" id="PWA40467.1"/>
    </source>
</evidence>
<dbReference type="SMART" id="SM00451">
    <property type="entry name" value="ZnF_U1"/>
    <property type="match status" value="1"/>
</dbReference>
<keyword evidence="2" id="KW-0479">Metal-binding</keyword>
<evidence type="ECO:0000256" key="2">
    <source>
        <dbReference type="ARBA" id="ARBA00022723"/>
    </source>
</evidence>
<dbReference type="GO" id="GO:0003723">
    <property type="term" value="F:RNA binding"/>
    <property type="evidence" value="ECO:0007669"/>
    <property type="project" value="TreeGrafter"/>
</dbReference>
<dbReference type="STRING" id="35608.A0A2U1KUQ8"/>
<comment type="subcellular location">
    <subcellularLocation>
        <location evidence="1">Nucleus</location>
    </subcellularLocation>
</comment>
<dbReference type="PANTHER" id="PTHR13173:SF10">
    <property type="entry name" value="WW DOMAIN-BINDING PROTEIN 4"/>
    <property type="match status" value="1"/>
</dbReference>
<keyword evidence="3" id="KW-0863">Zinc-finger</keyword>
<dbReference type="Pfam" id="PF06220">
    <property type="entry name" value="zf-U1"/>
    <property type="match status" value="1"/>
</dbReference>
<sequence length="97" mass="11577">MTEYWVSQGKKWCDLCKIFISNNPSSIKNHELGTRHKEAVTKRLSNMREEKVAKDKEKKETARVLTQIEESQETPTDPRFMFWIARTRTWYGNVLDR</sequence>
<keyword evidence="8" id="KW-1185">Reference proteome</keyword>
<dbReference type="Proteomes" id="UP000245207">
    <property type="component" value="Unassembled WGS sequence"/>
</dbReference>
<keyword evidence="5" id="KW-0539">Nucleus</keyword>